<gene>
    <name evidence="12 14" type="primary">alaS</name>
    <name evidence="14" type="ORF">ERCIKOCA2762_578</name>
</gene>
<dbReference type="GO" id="GO:0000049">
    <property type="term" value="F:tRNA binding"/>
    <property type="evidence" value="ECO:0007669"/>
    <property type="project" value="UniProtKB-KW"/>
</dbReference>
<dbReference type="Gene3D" id="3.10.310.40">
    <property type="match status" value="1"/>
</dbReference>
<comment type="subunit">
    <text evidence="12">Homotetramer.</text>
</comment>
<dbReference type="InterPro" id="IPR003156">
    <property type="entry name" value="DHHA1_dom"/>
</dbReference>
<dbReference type="FunFam" id="2.40.30.130:FF:000001">
    <property type="entry name" value="Alanine--tRNA ligase"/>
    <property type="match status" value="1"/>
</dbReference>
<dbReference type="GO" id="GO:0005524">
    <property type="term" value="F:ATP binding"/>
    <property type="evidence" value="ECO:0007669"/>
    <property type="project" value="UniProtKB-UniRule"/>
</dbReference>
<keyword evidence="6 12" id="KW-0547">Nucleotide-binding</keyword>
<evidence type="ECO:0000256" key="3">
    <source>
        <dbReference type="ARBA" id="ARBA00022555"/>
    </source>
</evidence>
<dbReference type="PROSITE" id="PS50860">
    <property type="entry name" value="AA_TRNA_LIGASE_II_ALA"/>
    <property type="match status" value="1"/>
</dbReference>
<proteinExistence type="inferred from homology"/>
<dbReference type="InterPro" id="IPR009000">
    <property type="entry name" value="Transl_B-barrel_sf"/>
</dbReference>
<dbReference type="SUPFAM" id="SSF101353">
    <property type="entry name" value="Putative anticodon-binding domain of alanyl-tRNA synthetase (AlaRS)"/>
    <property type="match status" value="1"/>
</dbReference>
<feature type="binding site" evidence="12">
    <location>
        <position position="667"/>
    </location>
    <ligand>
        <name>Zn(2+)</name>
        <dbReference type="ChEBI" id="CHEBI:29105"/>
    </ligand>
</feature>
<dbReference type="InterPro" id="IPR018165">
    <property type="entry name" value="Ala-tRNA-synth_IIc_core"/>
</dbReference>
<dbReference type="Pfam" id="PF02272">
    <property type="entry name" value="DHHA1"/>
    <property type="match status" value="1"/>
</dbReference>
<dbReference type="InterPro" id="IPR023033">
    <property type="entry name" value="Ala_tRNA_ligase_euk/bac"/>
</dbReference>
<evidence type="ECO:0000256" key="6">
    <source>
        <dbReference type="ARBA" id="ARBA00022741"/>
    </source>
</evidence>
<dbReference type="InterPro" id="IPR018163">
    <property type="entry name" value="Thr/Ala-tRNA-synth_IIc_edit"/>
</dbReference>
<dbReference type="PANTHER" id="PTHR11777">
    <property type="entry name" value="ALANYL-TRNA SYNTHETASE"/>
    <property type="match status" value="1"/>
</dbReference>
<dbReference type="AlphaFoldDB" id="A0A451DAI3"/>
<keyword evidence="4 12" id="KW-0436">Ligase</keyword>
<dbReference type="InterPro" id="IPR012947">
    <property type="entry name" value="tRNA_SAD"/>
</dbReference>
<dbReference type="GO" id="GO:0006419">
    <property type="term" value="P:alanyl-tRNA aminoacylation"/>
    <property type="evidence" value="ECO:0007669"/>
    <property type="project" value="UniProtKB-UniRule"/>
</dbReference>
<evidence type="ECO:0000256" key="2">
    <source>
        <dbReference type="ARBA" id="ARBA00008226"/>
    </source>
</evidence>
<dbReference type="InterPro" id="IPR050058">
    <property type="entry name" value="Ala-tRNA_ligase"/>
</dbReference>
<comment type="subcellular location">
    <subcellularLocation>
        <location evidence="1 12">Cytoplasm</location>
    </subcellularLocation>
</comment>
<dbReference type="PRINTS" id="PR00980">
    <property type="entry name" value="TRNASYNTHALA"/>
</dbReference>
<dbReference type="SUPFAM" id="SSF55681">
    <property type="entry name" value="Class II aaRS and biotin synthetases"/>
    <property type="match status" value="1"/>
</dbReference>
<dbReference type="HAMAP" id="MF_00036_B">
    <property type="entry name" value="Ala_tRNA_synth_B"/>
    <property type="match status" value="1"/>
</dbReference>
<dbReference type="Gene3D" id="2.40.30.130">
    <property type="match status" value="1"/>
</dbReference>
<dbReference type="RefSeq" id="WP_157988668.1">
    <property type="nucleotide sequence ID" value="NZ_LR217715.1"/>
</dbReference>
<dbReference type="SUPFAM" id="SSF55186">
    <property type="entry name" value="ThrRS/AlaRS common domain"/>
    <property type="match status" value="1"/>
</dbReference>
<evidence type="ECO:0000256" key="1">
    <source>
        <dbReference type="ARBA" id="ARBA00004496"/>
    </source>
</evidence>
<comment type="domain">
    <text evidence="12">Consists of three domains; the N-terminal catalytic domain, the editing domain and the C-terminal C-Ala domain. The editing domain removes incorrectly charged amino acids, while the C-Ala domain, along with tRNA(Ala), serves as a bridge to cooperatively bring together the editing and aminoacylation centers thus stimulating deacylation of misacylated tRNAs.</text>
</comment>
<keyword evidence="11 12" id="KW-0030">Aminoacyl-tRNA synthetase</keyword>
<comment type="catalytic activity">
    <reaction evidence="12">
        <text>tRNA(Ala) + L-alanine + ATP = L-alanyl-tRNA(Ala) + AMP + diphosphate</text>
        <dbReference type="Rhea" id="RHEA:12540"/>
        <dbReference type="Rhea" id="RHEA-COMP:9657"/>
        <dbReference type="Rhea" id="RHEA-COMP:9923"/>
        <dbReference type="ChEBI" id="CHEBI:30616"/>
        <dbReference type="ChEBI" id="CHEBI:33019"/>
        <dbReference type="ChEBI" id="CHEBI:57972"/>
        <dbReference type="ChEBI" id="CHEBI:78442"/>
        <dbReference type="ChEBI" id="CHEBI:78497"/>
        <dbReference type="ChEBI" id="CHEBI:456215"/>
        <dbReference type="EC" id="6.1.1.7"/>
    </reaction>
</comment>
<dbReference type="GO" id="GO:0002161">
    <property type="term" value="F:aminoacyl-tRNA deacylase activity"/>
    <property type="evidence" value="ECO:0007669"/>
    <property type="project" value="TreeGrafter"/>
</dbReference>
<dbReference type="Pfam" id="PF07973">
    <property type="entry name" value="tRNA_SAD"/>
    <property type="match status" value="1"/>
</dbReference>
<dbReference type="Gene3D" id="3.30.980.10">
    <property type="entry name" value="Threonyl-trna Synthetase, Chain A, domain 2"/>
    <property type="match status" value="1"/>
</dbReference>
<dbReference type="Pfam" id="PF01411">
    <property type="entry name" value="tRNA-synt_2c"/>
    <property type="match status" value="1"/>
</dbReference>
<name>A0A451DAI3_9GAMM</name>
<evidence type="ECO:0000256" key="8">
    <source>
        <dbReference type="ARBA" id="ARBA00022840"/>
    </source>
</evidence>
<dbReference type="PANTHER" id="PTHR11777:SF9">
    <property type="entry name" value="ALANINE--TRNA LIGASE, CYTOPLASMIC"/>
    <property type="match status" value="1"/>
</dbReference>
<dbReference type="InterPro" id="IPR002318">
    <property type="entry name" value="Ala-tRNA-lgiase_IIc"/>
</dbReference>
<evidence type="ECO:0000313" key="15">
    <source>
        <dbReference type="Proteomes" id="UP000294368"/>
    </source>
</evidence>
<dbReference type="NCBIfam" id="TIGR00344">
    <property type="entry name" value="alaS"/>
    <property type="match status" value="1"/>
</dbReference>
<dbReference type="GO" id="GO:0008270">
    <property type="term" value="F:zinc ion binding"/>
    <property type="evidence" value="ECO:0007669"/>
    <property type="project" value="UniProtKB-UniRule"/>
</dbReference>
<keyword evidence="7 12" id="KW-0862">Zinc</keyword>
<feature type="domain" description="Alanyl-transfer RNA synthetases family profile" evidence="13">
    <location>
        <begin position="3"/>
        <end position="710"/>
    </location>
</feature>
<feature type="binding site" evidence="12">
    <location>
        <position position="671"/>
    </location>
    <ligand>
        <name>Zn(2+)</name>
        <dbReference type="ChEBI" id="CHEBI:29105"/>
    </ligand>
</feature>
<dbReference type="GO" id="GO:0004813">
    <property type="term" value="F:alanine-tRNA ligase activity"/>
    <property type="evidence" value="ECO:0007669"/>
    <property type="project" value="UniProtKB-UniRule"/>
</dbReference>
<dbReference type="FunFam" id="3.10.310.40:FF:000001">
    <property type="entry name" value="Alanine--tRNA ligase"/>
    <property type="match status" value="1"/>
</dbReference>
<dbReference type="EMBL" id="LR217715">
    <property type="protein sequence ID" value="VFP83329.1"/>
    <property type="molecule type" value="Genomic_DNA"/>
</dbReference>
<dbReference type="GO" id="GO:0045892">
    <property type="term" value="P:negative regulation of DNA-templated transcription"/>
    <property type="evidence" value="ECO:0007669"/>
    <property type="project" value="TreeGrafter"/>
</dbReference>
<keyword evidence="8 12" id="KW-0067">ATP-binding</keyword>
<evidence type="ECO:0000256" key="9">
    <source>
        <dbReference type="ARBA" id="ARBA00022884"/>
    </source>
</evidence>
<dbReference type="FunFam" id="3.30.980.10:FF:000004">
    <property type="entry name" value="Alanine--tRNA ligase, cytoplasmic"/>
    <property type="match status" value="1"/>
</dbReference>
<dbReference type="InterPro" id="IPR018162">
    <property type="entry name" value="Ala-tRNA-ligase_IIc_anticod-bd"/>
</dbReference>
<keyword evidence="3 12" id="KW-0820">tRNA-binding</keyword>
<comment type="cofactor">
    <cofactor evidence="12">
        <name>Zn(2+)</name>
        <dbReference type="ChEBI" id="CHEBI:29105"/>
    </cofactor>
    <text evidence="12">Binds 1 zinc ion per subunit.</text>
</comment>
<protein>
    <recommendedName>
        <fullName evidence="12">Alanine--tRNA ligase</fullName>
        <ecNumber evidence="12">6.1.1.7</ecNumber>
    </recommendedName>
    <alternativeName>
        <fullName evidence="12">Alanyl-tRNA synthetase</fullName>
        <shortName evidence="12">AlaRS</shortName>
    </alternativeName>
</protein>
<evidence type="ECO:0000259" key="13">
    <source>
        <dbReference type="PROSITE" id="PS50860"/>
    </source>
</evidence>
<comment type="function">
    <text evidence="12">Catalyzes the attachment of alanine to tRNA(Ala) in a two-step reaction: alanine is first activated by ATP to form Ala-AMP and then transferred to the acceptor end of tRNA(Ala). Also edits incorrectly charged Ser-tRNA(Ala) and Gly-tRNA(Ala) via its editing domain.</text>
</comment>
<keyword evidence="9 12" id="KW-0694">RNA-binding</keyword>
<sequence>MHKSTIEIRQAFLDFFKSKGHEVIASSSLVPTNDTTILFTNAGMNQFKNIFLGQEKRKYSRATSAQRCVRAGGKHNDLEKVGYTARHHTFFEMLGNFSFGDYFKKEAITFAWELLTSPQWFNLPQERLLVTVYSTDHESFDIWEKDIGIPSIRIIRIGDNKGGPYASDNFWQMSETGPCGPCSEIFFDHGEHIAGGPPGSLSADGDRYVEIWNLVFMQFNRQSNGNLLLLPEPSVDTGMGLERITAVLQNVHSNYNIDIFTQLIQSVAQVVGITDFKNISLHVIADHIRSCAFLIADGVLPSNENRSYVLRRLIRRAVRHAYNLGVRQGFLFKLVGPLIQIMGAVSHEIQRQQNKVELTLKTEEEQCIKILERGLSILEGELNQLSDDTMPGEVLFRLYDTFGFPMELAEDICYQRNLKIDKSGFMHAMQIQRQKARNANTFHTEFIERFYLTETSEFQGYQFLMLRAVIILIIINGKNVDTIHTGQNGVIVLGTTPFYPEGGGQIGDNGTLESCHNANFIVSDTKRYSQAIGHHGLLTNGTLHVGEEIVARVCEERRKCICINHSATHLLQAALRLLLGQHVQQKGSLINEKILRFDFSHDKAITQKEIHQVEMIVNQQIRRNLLIKTDTMELEEAISRGAMALFSETYGQYVRVLEMGDFSIELCGGTHVERTGNIGLFCILSESGTAAGVRRIEAITGEEALLHIYNQKKKLSEICQLVKTNPSQIQKKITTLIQHTDTLEKNIKKLHNQQAIHESRLLIPQAITIKGVTLLVKNVKNIEPKVLHIMIDHLKNHCNSAIIVLGTIANSRVSLIISVSTDLTNRIKATDLVQYLAHQVSGKGGGSPSLAHVGGINFTALPMALSNIKLWLSDQLR</sequence>
<evidence type="ECO:0000256" key="5">
    <source>
        <dbReference type="ARBA" id="ARBA00022723"/>
    </source>
</evidence>
<dbReference type="FunFam" id="3.30.54.20:FF:000001">
    <property type="entry name" value="Alanine--tRNA ligase"/>
    <property type="match status" value="1"/>
</dbReference>
<dbReference type="OrthoDB" id="9803884at2"/>
<feature type="binding site" evidence="12">
    <location>
        <position position="569"/>
    </location>
    <ligand>
        <name>Zn(2+)</name>
        <dbReference type="ChEBI" id="CHEBI:29105"/>
    </ligand>
</feature>
<dbReference type="Gene3D" id="3.30.54.20">
    <property type="match status" value="1"/>
</dbReference>
<evidence type="ECO:0000256" key="11">
    <source>
        <dbReference type="ARBA" id="ARBA00023146"/>
    </source>
</evidence>
<dbReference type="SUPFAM" id="SSF50447">
    <property type="entry name" value="Translation proteins"/>
    <property type="match status" value="1"/>
</dbReference>
<dbReference type="FunFam" id="3.30.930.10:FF:000004">
    <property type="entry name" value="Alanine--tRNA ligase"/>
    <property type="match status" value="1"/>
</dbReference>
<accession>A0A451DAI3</accession>
<comment type="similarity">
    <text evidence="2 12">Belongs to the class-II aminoacyl-tRNA synthetase family.</text>
</comment>
<dbReference type="SMART" id="SM00863">
    <property type="entry name" value="tRNA_SAD"/>
    <property type="match status" value="1"/>
</dbReference>
<keyword evidence="10 12" id="KW-0648">Protein biosynthesis</keyword>
<evidence type="ECO:0000256" key="7">
    <source>
        <dbReference type="ARBA" id="ARBA00022833"/>
    </source>
</evidence>
<dbReference type="CDD" id="cd00673">
    <property type="entry name" value="AlaRS_core"/>
    <property type="match status" value="1"/>
</dbReference>
<keyword evidence="5 12" id="KW-0479">Metal-binding</keyword>
<evidence type="ECO:0000256" key="4">
    <source>
        <dbReference type="ARBA" id="ARBA00022598"/>
    </source>
</evidence>
<evidence type="ECO:0000256" key="10">
    <source>
        <dbReference type="ARBA" id="ARBA00022917"/>
    </source>
</evidence>
<dbReference type="GO" id="GO:0005829">
    <property type="term" value="C:cytosol"/>
    <property type="evidence" value="ECO:0007669"/>
    <property type="project" value="TreeGrafter"/>
</dbReference>
<dbReference type="EC" id="6.1.1.7" evidence="12"/>
<dbReference type="Gene3D" id="3.30.930.10">
    <property type="entry name" value="Bira Bifunctional Protein, Domain 2"/>
    <property type="match status" value="1"/>
</dbReference>
<evidence type="ECO:0000313" key="14">
    <source>
        <dbReference type="EMBL" id="VFP83329.1"/>
    </source>
</evidence>
<organism evidence="14 15">
    <name type="scientific">Candidatus Erwinia haradaeae</name>
    <dbReference type="NCBI Taxonomy" id="1922217"/>
    <lineage>
        <taxon>Bacteria</taxon>
        <taxon>Pseudomonadati</taxon>
        <taxon>Pseudomonadota</taxon>
        <taxon>Gammaproteobacteria</taxon>
        <taxon>Enterobacterales</taxon>
        <taxon>Erwiniaceae</taxon>
        <taxon>Erwinia</taxon>
    </lineage>
</organism>
<dbReference type="Gene3D" id="6.10.250.550">
    <property type="match status" value="1"/>
</dbReference>
<dbReference type="Proteomes" id="UP000294368">
    <property type="component" value="Chromosome"/>
</dbReference>
<keyword evidence="12" id="KW-0963">Cytoplasm</keyword>
<evidence type="ECO:0000256" key="12">
    <source>
        <dbReference type="HAMAP-Rule" id="MF_00036"/>
    </source>
</evidence>
<reference evidence="14 15" key="1">
    <citation type="submission" date="2019-02" db="EMBL/GenBank/DDBJ databases">
        <authorList>
            <person name="Manzano-Marin A."/>
            <person name="Manzano-Marin A."/>
        </authorList>
    </citation>
    <scope>NUCLEOTIDE SEQUENCE [LARGE SCALE GENOMIC DNA]</scope>
    <source>
        <strain evidence="14 15">ErCikochiana</strain>
    </source>
</reference>
<dbReference type="InterPro" id="IPR018164">
    <property type="entry name" value="Ala-tRNA-synth_IIc_N"/>
</dbReference>
<dbReference type="InterPro" id="IPR045864">
    <property type="entry name" value="aa-tRNA-synth_II/BPL/LPL"/>
</dbReference>
<feature type="binding site" evidence="12">
    <location>
        <position position="565"/>
    </location>
    <ligand>
        <name>Zn(2+)</name>
        <dbReference type="ChEBI" id="CHEBI:29105"/>
    </ligand>
</feature>